<dbReference type="PANTHER" id="PTHR10556:SF28">
    <property type="entry name" value="VERY-LONG-CHAIN ENOYL-COA REDUCTASE"/>
    <property type="match status" value="1"/>
</dbReference>
<gene>
    <name evidence="11" type="ORF">QR46_4435</name>
</gene>
<feature type="transmembrane region" description="Helical" evidence="9">
    <location>
        <begin position="295"/>
        <end position="321"/>
    </location>
</feature>
<feature type="domain" description="3-oxo-5-alpha-steroid 4-dehydrogenase C-terminal" evidence="10">
    <location>
        <begin position="238"/>
        <end position="338"/>
    </location>
</feature>
<evidence type="ECO:0000256" key="8">
    <source>
        <dbReference type="ARBA" id="ARBA00023136"/>
    </source>
</evidence>
<comment type="subcellular location">
    <subcellularLocation>
        <location evidence="1">Membrane</location>
        <topology evidence="1">Multi-pass membrane protein</topology>
    </subcellularLocation>
</comment>
<comment type="caution">
    <text evidence="11">The sequence shown here is derived from an EMBL/GenBank/DDBJ whole genome shotgun (WGS) entry which is preliminary data.</text>
</comment>
<dbReference type="InterPro" id="IPR001104">
    <property type="entry name" value="3-oxo-5_a-steroid_4-DH_C"/>
</dbReference>
<protein>
    <submittedName>
        <fullName evidence="11">Synaptic glycoprotein SC2</fullName>
    </submittedName>
</protein>
<dbReference type="OrthoDB" id="540503at2759"/>
<evidence type="ECO:0000256" key="9">
    <source>
        <dbReference type="SAM" id="Phobius"/>
    </source>
</evidence>
<keyword evidence="8 9" id="KW-0472">Membrane</keyword>
<keyword evidence="4 9" id="KW-0812">Transmembrane</keyword>
<evidence type="ECO:0000256" key="6">
    <source>
        <dbReference type="ARBA" id="ARBA00023002"/>
    </source>
</evidence>
<dbReference type="PROSITE" id="PS50244">
    <property type="entry name" value="S5A_REDUCTASE"/>
    <property type="match status" value="1"/>
</dbReference>
<evidence type="ECO:0000256" key="4">
    <source>
        <dbReference type="ARBA" id="ARBA00022692"/>
    </source>
</evidence>
<evidence type="ECO:0000256" key="5">
    <source>
        <dbReference type="ARBA" id="ARBA00022989"/>
    </source>
</evidence>
<keyword evidence="3" id="KW-0444">Lipid biosynthesis</keyword>
<dbReference type="Proteomes" id="UP000070089">
    <property type="component" value="Unassembled WGS sequence"/>
</dbReference>
<evidence type="ECO:0000256" key="2">
    <source>
        <dbReference type="ARBA" id="ARBA00007742"/>
    </source>
</evidence>
<feature type="transmembrane region" description="Helical" evidence="9">
    <location>
        <begin position="176"/>
        <end position="194"/>
    </location>
</feature>
<keyword evidence="6" id="KW-0560">Oxidoreductase</keyword>
<dbReference type="AlphaFoldDB" id="A0A132NNC6"/>
<dbReference type="GO" id="GO:0016020">
    <property type="term" value="C:membrane"/>
    <property type="evidence" value="ECO:0007669"/>
    <property type="project" value="UniProtKB-SubCell"/>
</dbReference>
<dbReference type="GO" id="GO:0016627">
    <property type="term" value="F:oxidoreductase activity, acting on the CH-CH group of donors"/>
    <property type="evidence" value="ECO:0007669"/>
    <property type="project" value="InterPro"/>
</dbReference>
<comment type="similarity">
    <text evidence="2">Belongs to the steroid 5-alpha reductase family.</text>
</comment>
<feature type="transmembrane region" description="Helical" evidence="9">
    <location>
        <begin position="234"/>
        <end position="256"/>
    </location>
</feature>
<dbReference type="PANTHER" id="PTHR10556">
    <property type="entry name" value="3-OXO-5-ALPHA-STEROID 4-DEHYDROGENASE"/>
    <property type="match status" value="1"/>
</dbReference>
<dbReference type="VEuPathDB" id="GiardiaDB:QR46_4435"/>
<dbReference type="EMBL" id="JXTI01000171">
    <property type="protein sequence ID" value="KWX11595.1"/>
    <property type="molecule type" value="Genomic_DNA"/>
</dbReference>
<keyword evidence="7" id="KW-0443">Lipid metabolism</keyword>
<dbReference type="GO" id="GO:0042761">
    <property type="term" value="P:very long-chain fatty acid biosynthetic process"/>
    <property type="evidence" value="ECO:0007669"/>
    <property type="project" value="TreeGrafter"/>
</dbReference>
<proteinExistence type="inferred from homology"/>
<keyword evidence="5 9" id="KW-1133">Transmembrane helix</keyword>
<evidence type="ECO:0000256" key="1">
    <source>
        <dbReference type="ARBA" id="ARBA00004141"/>
    </source>
</evidence>
<evidence type="ECO:0000256" key="7">
    <source>
        <dbReference type="ARBA" id="ARBA00023098"/>
    </source>
</evidence>
<sequence>MKIALLYHEAKREFEFPNDIGSAKFHIELCQKLGLKASRTRFFRVPEGPSSDTTADESQKGGRAMRQRKVYINPENSKKVLSDYLDGEPAESTVLQLGIKDIGPQFSYRGVFLLEYTGPLVIWLVVAMNTKMKTAFTNLATVMWVFHYVKRLFETLFVHIFSNKTMPLRNLVKNCAYYWGFAAVISWTILQSNVRINMSIREKVGEWEELLHAFQDTKDYSHILHLSKSISNHLLYEVSIMPAALFFISELSNLYFHLKLRYLRPPGSRDHFLPHGLVFDKITCPNYTTEILSWMFFAMFTRSWVCAVFNVCGAIQMYIWARQKRARLAEQFPEAKKRFCIFPLL</sequence>
<name>A0A132NNC6_GIAIN</name>
<evidence type="ECO:0000259" key="10">
    <source>
        <dbReference type="Pfam" id="PF02544"/>
    </source>
</evidence>
<accession>A0A132NNC6</accession>
<dbReference type="InterPro" id="IPR039357">
    <property type="entry name" value="SRD5A/TECR"/>
</dbReference>
<evidence type="ECO:0000256" key="3">
    <source>
        <dbReference type="ARBA" id="ARBA00022516"/>
    </source>
</evidence>
<dbReference type="Pfam" id="PF02544">
    <property type="entry name" value="Steroid_dh"/>
    <property type="match status" value="1"/>
</dbReference>
<evidence type="ECO:0000313" key="12">
    <source>
        <dbReference type="Proteomes" id="UP000070089"/>
    </source>
</evidence>
<evidence type="ECO:0000313" key="11">
    <source>
        <dbReference type="EMBL" id="KWX11595.1"/>
    </source>
</evidence>
<organism evidence="11 12">
    <name type="scientific">Giardia duodenalis assemblage B</name>
    <dbReference type="NCBI Taxonomy" id="1394984"/>
    <lineage>
        <taxon>Eukaryota</taxon>
        <taxon>Metamonada</taxon>
        <taxon>Diplomonadida</taxon>
        <taxon>Hexamitidae</taxon>
        <taxon>Giardiinae</taxon>
        <taxon>Giardia</taxon>
    </lineage>
</organism>
<reference evidence="11 12" key="1">
    <citation type="journal article" date="2015" name="Mol. Biochem. Parasitol.">
        <title>Identification of polymorphic genes for use in assemblage B genotyping assays through comparative genomics of multiple assemblage B Giardia duodenalis isolates.</title>
        <authorList>
            <person name="Wielinga C."/>
            <person name="Thompson R.C."/>
            <person name="Monis P."/>
            <person name="Ryan U."/>
        </authorList>
    </citation>
    <scope>NUCLEOTIDE SEQUENCE [LARGE SCALE GENOMIC DNA]</scope>
    <source>
        <strain evidence="11 12">BAH15c1</strain>
    </source>
</reference>